<evidence type="ECO:0000256" key="1">
    <source>
        <dbReference type="SAM" id="MobiDB-lite"/>
    </source>
</evidence>
<dbReference type="Proteomes" id="UP001396898">
    <property type="component" value="Unassembled WGS sequence"/>
</dbReference>
<feature type="region of interest" description="Disordered" evidence="1">
    <location>
        <begin position="93"/>
        <end position="115"/>
    </location>
</feature>
<dbReference type="EMBL" id="JAQQWI010000002">
    <property type="protein sequence ID" value="KAK8037426.1"/>
    <property type="molecule type" value="Genomic_DNA"/>
</dbReference>
<gene>
    <name evidence="2" type="ORF">PG991_000772</name>
</gene>
<sequence length="115" mass="12918">MCGLVNPFELERHTSVYALMSMNTREPSIYASDDSSEYATVASKIASEVPDLASINNGDQTFRLHHNGHMPSDGSQTYVNDSETEYMIQDMTRRADIEGSKNDVAMNTWPRLQEP</sequence>
<name>A0ABR1SSX9_9PEZI</name>
<evidence type="ECO:0000313" key="3">
    <source>
        <dbReference type="Proteomes" id="UP001396898"/>
    </source>
</evidence>
<evidence type="ECO:0000313" key="2">
    <source>
        <dbReference type="EMBL" id="KAK8037426.1"/>
    </source>
</evidence>
<keyword evidence="3" id="KW-1185">Reference proteome</keyword>
<organism evidence="2 3">
    <name type="scientific">Apiospora marii</name>
    <dbReference type="NCBI Taxonomy" id="335849"/>
    <lineage>
        <taxon>Eukaryota</taxon>
        <taxon>Fungi</taxon>
        <taxon>Dikarya</taxon>
        <taxon>Ascomycota</taxon>
        <taxon>Pezizomycotina</taxon>
        <taxon>Sordariomycetes</taxon>
        <taxon>Xylariomycetidae</taxon>
        <taxon>Amphisphaeriales</taxon>
        <taxon>Apiosporaceae</taxon>
        <taxon>Apiospora</taxon>
    </lineage>
</organism>
<reference evidence="2 3" key="1">
    <citation type="submission" date="2023-01" db="EMBL/GenBank/DDBJ databases">
        <title>Analysis of 21 Apiospora genomes using comparative genomics revels a genus with tremendous synthesis potential of carbohydrate active enzymes and secondary metabolites.</title>
        <authorList>
            <person name="Sorensen T."/>
        </authorList>
    </citation>
    <scope>NUCLEOTIDE SEQUENCE [LARGE SCALE GENOMIC DNA]</scope>
    <source>
        <strain evidence="2 3">CBS 20057</strain>
    </source>
</reference>
<comment type="caution">
    <text evidence="2">The sequence shown here is derived from an EMBL/GenBank/DDBJ whole genome shotgun (WGS) entry which is preliminary data.</text>
</comment>
<protein>
    <submittedName>
        <fullName evidence="2">Polarity-defective 6- variant 1</fullName>
    </submittedName>
</protein>
<proteinExistence type="predicted"/>
<accession>A0ABR1SSX9</accession>